<dbReference type="EMBL" id="JWZT01004779">
    <property type="protein sequence ID" value="KII63063.1"/>
    <property type="molecule type" value="Genomic_DNA"/>
</dbReference>
<reference evidence="1 2" key="1">
    <citation type="journal article" date="2014" name="Genome Biol. Evol.">
        <title>The genome of the myxosporean Thelohanellus kitauei shows adaptations to nutrient acquisition within its fish host.</title>
        <authorList>
            <person name="Yang Y."/>
            <person name="Xiong J."/>
            <person name="Zhou Z."/>
            <person name="Huo F."/>
            <person name="Miao W."/>
            <person name="Ran C."/>
            <person name="Liu Y."/>
            <person name="Zhang J."/>
            <person name="Feng J."/>
            <person name="Wang M."/>
            <person name="Wang M."/>
            <person name="Wang L."/>
            <person name="Yao B."/>
        </authorList>
    </citation>
    <scope>NUCLEOTIDE SEQUENCE [LARGE SCALE GENOMIC DNA]</scope>
    <source>
        <strain evidence="1">Wuqing</strain>
    </source>
</reference>
<evidence type="ECO:0000313" key="1">
    <source>
        <dbReference type="EMBL" id="KII63063.1"/>
    </source>
</evidence>
<dbReference type="AlphaFoldDB" id="A0A0C2ICL3"/>
<gene>
    <name evidence="1" type="ORF">RF11_12388</name>
</gene>
<sequence>MLYVHATVHKQYAIQRLQNEHSDENDLTNRTRLYCASAARVLTASRRFYRGRRSQEPTEGSRCPLINIKIVGCYVLYGNQLNPLANIPGITPYNWQPTQMDLNP</sequence>
<comment type="caution">
    <text evidence="1">The sequence shown here is derived from an EMBL/GenBank/DDBJ whole genome shotgun (WGS) entry which is preliminary data.</text>
</comment>
<keyword evidence="2" id="KW-1185">Reference proteome</keyword>
<proteinExistence type="predicted"/>
<accession>A0A0C2ICL3</accession>
<evidence type="ECO:0000313" key="2">
    <source>
        <dbReference type="Proteomes" id="UP000031668"/>
    </source>
</evidence>
<name>A0A0C2ICL3_THEKT</name>
<organism evidence="1 2">
    <name type="scientific">Thelohanellus kitauei</name>
    <name type="common">Myxosporean</name>
    <dbReference type="NCBI Taxonomy" id="669202"/>
    <lineage>
        <taxon>Eukaryota</taxon>
        <taxon>Metazoa</taxon>
        <taxon>Cnidaria</taxon>
        <taxon>Myxozoa</taxon>
        <taxon>Myxosporea</taxon>
        <taxon>Bivalvulida</taxon>
        <taxon>Platysporina</taxon>
        <taxon>Myxobolidae</taxon>
        <taxon>Thelohanellus</taxon>
    </lineage>
</organism>
<dbReference type="Proteomes" id="UP000031668">
    <property type="component" value="Unassembled WGS sequence"/>
</dbReference>
<protein>
    <submittedName>
        <fullName evidence="1">Uncharacterized protein</fullName>
    </submittedName>
</protein>